<sequence>MPGLLLPPPPASCLCLRLAFFFFPFRAHRVNRVGVWAAVRWPGGPCEEGEWVGRLADPHPDVSLLSLPPGEPLVGQETSRVRGEVGGGGAQGLQGQTCLIIRASPVPPAYTHKEDPLPPCSSGSPAGQQLSISWAQGESSFLPGLERRGRVDRPHLSCPALQEGRASVSSPVLEGTGLADLSGHVLATSVTPAHHPFSTGRGAEEQLWQIGTLIPCLQICTRICGLLCEKLKKDHLLSGYLRKAWEPKTHLLSTQEMAV</sequence>
<dbReference type="AlphaFoldDB" id="A0A8B8SIH0"/>
<protein>
    <submittedName>
        <fullName evidence="2">Uncharacterized protein LOC116661335</fullName>
    </submittedName>
</protein>
<dbReference type="KEGG" id="cfr:116661335"/>
<gene>
    <name evidence="2" type="primary">LOC116661335</name>
</gene>
<evidence type="ECO:0000313" key="2">
    <source>
        <dbReference type="RefSeq" id="XP_032329117.1"/>
    </source>
</evidence>
<accession>A0A8B8SIH0</accession>
<name>A0A8B8SIH0_CAMFR</name>
<keyword evidence="1" id="KW-1185">Reference proteome</keyword>
<dbReference type="RefSeq" id="XP_032329117.1">
    <property type="nucleotide sequence ID" value="XM_032473226.1"/>
</dbReference>
<organism evidence="1 2">
    <name type="scientific">Camelus ferus</name>
    <name type="common">Wild bactrian camel</name>
    <name type="synonym">Camelus bactrianus ferus</name>
    <dbReference type="NCBI Taxonomy" id="419612"/>
    <lineage>
        <taxon>Eukaryota</taxon>
        <taxon>Metazoa</taxon>
        <taxon>Chordata</taxon>
        <taxon>Craniata</taxon>
        <taxon>Vertebrata</taxon>
        <taxon>Euteleostomi</taxon>
        <taxon>Mammalia</taxon>
        <taxon>Eutheria</taxon>
        <taxon>Laurasiatheria</taxon>
        <taxon>Artiodactyla</taxon>
        <taxon>Tylopoda</taxon>
        <taxon>Camelidae</taxon>
        <taxon>Camelus</taxon>
    </lineage>
</organism>
<dbReference type="GeneID" id="116661335"/>
<dbReference type="Proteomes" id="UP000694856">
    <property type="component" value="Chromosome 34"/>
</dbReference>
<proteinExistence type="predicted"/>
<evidence type="ECO:0000313" key="1">
    <source>
        <dbReference type="Proteomes" id="UP000694856"/>
    </source>
</evidence>
<reference evidence="2" key="1">
    <citation type="submission" date="2025-08" db="UniProtKB">
        <authorList>
            <consortium name="RefSeq"/>
        </authorList>
    </citation>
    <scope>IDENTIFICATION</scope>
    <source>
        <tissue evidence="2">Ear skin</tissue>
    </source>
</reference>